<gene>
    <name evidence="1" type="ORF">FRZ54_17575</name>
</gene>
<dbReference type="Pfam" id="PF10604">
    <property type="entry name" value="Polyketide_cyc2"/>
    <property type="match status" value="1"/>
</dbReference>
<accession>A0A5B8UZ90</accession>
<keyword evidence="2" id="KW-1185">Reference proteome</keyword>
<reference evidence="1 2" key="1">
    <citation type="journal article" date="2017" name="Curr. Microbiol.">
        <title>Mucilaginibacter ginsenosidivorans sp. nov., Isolated from Soil of Ginseng Field.</title>
        <authorList>
            <person name="Kim M.M."/>
            <person name="Siddiqi M.Z."/>
            <person name="Im W.T."/>
        </authorList>
    </citation>
    <scope>NUCLEOTIDE SEQUENCE [LARGE SCALE GENOMIC DNA]</scope>
    <source>
        <strain evidence="1 2">Gsoil 3017</strain>
    </source>
</reference>
<dbReference type="InterPro" id="IPR019587">
    <property type="entry name" value="Polyketide_cyclase/dehydratase"/>
</dbReference>
<evidence type="ECO:0000313" key="2">
    <source>
        <dbReference type="Proteomes" id="UP000321479"/>
    </source>
</evidence>
<dbReference type="AlphaFoldDB" id="A0A5B8UZ90"/>
<dbReference type="OrthoDB" id="2355173at2"/>
<dbReference type="Gene3D" id="3.30.530.20">
    <property type="match status" value="1"/>
</dbReference>
<dbReference type="RefSeq" id="WP_147032996.1">
    <property type="nucleotide sequence ID" value="NZ_CP042436.1"/>
</dbReference>
<sequence>MKPKFQSKQQVDINAPLEKVWEFNQDLLKIPLYHPRVDKVDLISGKQFREAGVAYQCHIAGGKHTCIEKDIEIVPMEKIMTVFPADTMGLSKLLPDYVVESSLAKIDPGTTRLEIAHYYSSSNWKVRLLNFYVKRKIAAEIQKMLNAMKNAIETEYHSANPN</sequence>
<dbReference type="Proteomes" id="UP000321479">
    <property type="component" value="Chromosome"/>
</dbReference>
<name>A0A5B8UZ90_9SPHI</name>
<proteinExistence type="predicted"/>
<evidence type="ECO:0000313" key="1">
    <source>
        <dbReference type="EMBL" id="QEC64309.1"/>
    </source>
</evidence>
<dbReference type="InterPro" id="IPR023393">
    <property type="entry name" value="START-like_dom_sf"/>
</dbReference>
<dbReference type="CDD" id="cd07812">
    <property type="entry name" value="SRPBCC"/>
    <property type="match status" value="1"/>
</dbReference>
<organism evidence="1 2">
    <name type="scientific">Mucilaginibacter ginsenosidivorans</name>
    <dbReference type="NCBI Taxonomy" id="398053"/>
    <lineage>
        <taxon>Bacteria</taxon>
        <taxon>Pseudomonadati</taxon>
        <taxon>Bacteroidota</taxon>
        <taxon>Sphingobacteriia</taxon>
        <taxon>Sphingobacteriales</taxon>
        <taxon>Sphingobacteriaceae</taxon>
        <taxon>Mucilaginibacter</taxon>
    </lineage>
</organism>
<dbReference type="KEGG" id="mgin:FRZ54_17575"/>
<dbReference type="SUPFAM" id="SSF55961">
    <property type="entry name" value="Bet v1-like"/>
    <property type="match status" value="1"/>
</dbReference>
<protein>
    <submittedName>
        <fullName evidence="1">SRPBCC family protein</fullName>
    </submittedName>
</protein>
<dbReference type="EMBL" id="CP042436">
    <property type="protein sequence ID" value="QEC64309.1"/>
    <property type="molecule type" value="Genomic_DNA"/>
</dbReference>